<keyword evidence="1" id="KW-0472">Membrane</keyword>
<evidence type="ECO:0000313" key="3">
    <source>
        <dbReference type="EMBL" id="HCO27699.1"/>
    </source>
</evidence>
<organism evidence="3 4">
    <name type="scientific">Gimesia maris</name>
    <dbReference type="NCBI Taxonomy" id="122"/>
    <lineage>
        <taxon>Bacteria</taxon>
        <taxon>Pseudomonadati</taxon>
        <taxon>Planctomycetota</taxon>
        <taxon>Planctomycetia</taxon>
        <taxon>Planctomycetales</taxon>
        <taxon>Planctomycetaceae</taxon>
        <taxon>Gimesia</taxon>
    </lineage>
</organism>
<comment type="caution">
    <text evidence="3">The sequence shown here is derived from an EMBL/GenBank/DDBJ whole genome shotgun (WGS) entry which is preliminary data.</text>
</comment>
<keyword evidence="1" id="KW-0812">Transmembrane</keyword>
<sequence length="225" mass="24827">MTDSETYTSDTTRTLAYGCPHCGTANTVDPGAIGELVTCVNDNCRQVFKIDAPAGHLLRDDDPKAVEARAHHRDTSVSQAEQELCTVHPAIFGNHPFSFLGCLLVVIGGIVGAVMGRDELIQLYSGLILALAGVLILSYWWLQTRFRSVTVTSKRTLYTQGIFSKQTSEVQHDDVRNMQVNQSFFDRLVGVGHIAISSSGQDDMEIDVRGLKSPQRVIDIIREYQ</sequence>
<dbReference type="Pfam" id="PF03703">
    <property type="entry name" value="bPH_2"/>
    <property type="match status" value="1"/>
</dbReference>
<feature type="domain" description="YdbS-like PH" evidence="2">
    <location>
        <begin position="146"/>
        <end position="221"/>
    </location>
</feature>
<dbReference type="Proteomes" id="UP000263642">
    <property type="component" value="Unassembled WGS sequence"/>
</dbReference>
<protein>
    <recommendedName>
        <fullName evidence="2">YdbS-like PH domain-containing protein</fullName>
    </recommendedName>
</protein>
<reference evidence="3 4" key="1">
    <citation type="journal article" date="2018" name="Nat. Biotechnol.">
        <title>A standardized bacterial taxonomy based on genome phylogeny substantially revises the tree of life.</title>
        <authorList>
            <person name="Parks D.H."/>
            <person name="Chuvochina M."/>
            <person name="Waite D.W."/>
            <person name="Rinke C."/>
            <person name="Skarshewski A."/>
            <person name="Chaumeil P.A."/>
            <person name="Hugenholtz P."/>
        </authorList>
    </citation>
    <scope>NUCLEOTIDE SEQUENCE [LARGE SCALE GENOMIC DNA]</scope>
    <source>
        <strain evidence="3">UBA9375</strain>
    </source>
</reference>
<feature type="transmembrane region" description="Helical" evidence="1">
    <location>
        <begin position="97"/>
        <end position="115"/>
    </location>
</feature>
<accession>A0A3D3RFV3</accession>
<dbReference type="EMBL" id="DQAY01000204">
    <property type="protein sequence ID" value="HCO27699.1"/>
    <property type="molecule type" value="Genomic_DNA"/>
</dbReference>
<keyword evidence="1" id="KW-1133">Transmembrane helix</keyword>
<evidence type="ECO:0000256" key="1">
    <source>
        <dbReference type="SAM" id="Phobius"/>
    </source>
</evidence>
<evidence type="ECO:0000313" key="4">
    <source>
        <dbReference type="Proteomes" id="UP000263642"/>
    </source>
</evidence>
<evidence type="ECO:0000259" key="2">
    <source>
        <dbReference type="Pfam" id="PF03703"/>
    </source>
</evidence>
<dbReference type="InterPro" id="IPR005182">
    <property type="entry name" value="YdbS-like_PH"/>
</dbReference>
<dbReference type="AlphaFoldDB" id="A0A3D3RFV3"/>
<proteinExistence type="predicted"/>
<gene>
    <name evidence="3" type="ORF">DIT97_33600</name>
</gene>
<dbReference type="PANTHER" id="PTHR37938:SF1">
    <property type="entry name" value="BLL0215 PROTEIN"/>
    <property type="match status" value="1"/>
</dbReference>
<name>A0A3D3RFV3_9PLAN</name>
<dbReference type="PANTHER" id="PTHR37938">
    <property type="entry name" value="BLL0215 PROTEIN"/>
    <property type="match status" value="1"/>
</dbReference>
<feature type="transmembrane region" description="Helical" evidence="1">
    <location>
        <begin position="121"/>
        <end position="142"/>
    </location>
</feature>